<dbReference type="Proteomes" id="UP000219602">
    <property type="component" value="Chromosome 1"/>
</dbReference>
<comment type="caution">
    <text evidence="1">The sequence shown here is derived from an EMBL/GenBank/DDBJ whole genome shotgun (WGS) entry which is preliminary data.</text>
</comment>
<accession>A0A2H3I578</accession>
<organism evidence="1 2">
    <name type="scientific">Fusarium oxysporum f. sp. radicis-cucumerinum</name>
    <dbReference type="NCBI Taxonomy" id="327505"/>
    <lineage>
        <taxon>Eukaryota</taxon>
        <taxon>Fungi</taxon>
        <taxon>Dikarya</taxon>
        <taxon>Ascomycota</taxon>
        <taxon>Pezizomycotina</taxon>
        <taxon>Sordariomycetes</taxon>
        <taxon>Hypocreomycetidae</taxon>
        <taxon>Hypocreales</taxon>
        <taxon>Nectriaceae</taxon>
        <taxon>Fusarium</taxon>
        <taxon>Fusarium oxysporum species complex</taxon>
    </lineage>
</organism>
<name>A0A2H3I578_FUSOX</name>
<reference evidence="1 2" key="1">
    <citation type="journal article" date="2016" name="Environ. Microbiol.">
        <title>Effector profiles distinguish formae speciales of Fusarium oxysporum.</title>
        <authorList>
            <person name="van Dam P."/>
            <person name="Fokkens L."/>
            <person name="Schmidt S.M."/>
            <person name="Linmans J.H."/>
            <person name="Kistler H.C."/>
            <person name="Ma L.J."/>
            <person name="Rep M."/>
        </authorList>
    </citation>
    <scope>NUCLEOTIDE SEQUENCE [LARGE SCALE GENOMIC DNA]</scope>
    <source>
        <strain evidence="1 2">Forc016</strain>
    </source>
</reference>
<protein>
    <submittedName>
        <fullName evidence="1">Uncharacterized protein</fullName>
    </submittedName>
</protein>
<evidence type="ECO:0000313" key="1">
    <source>
        <dbReference type="EMBL" id="PCD46444.1"/>
    </source>
</evidence>
<reference evidence="1 2" key="2">
    <citation type="journal article" date="2017" name="Sci. Rep.">
        <title>A mobile pathogenicity chromosome in Fusarium oxysporum for infection of multiple cucurbit species.</title>
        <authorList>
            <person name="van Dam P."/>
            <person name="Fokkens L."/>
            <person name="Ayukawa Y."/>
            <person name="van der Gragt M."/>
            <person name="Ter Horst A."/>
            <person name="Brankovics B."/>
            <person name="Houterman P.M."/>
            <person name="Arie T."/>
            <person name="Rep M."/>
        </authorList>
    </citation>
    <scope>NUCLEOTIDE SEQUENCE [LARGE SCALE GENOMIC DNA]</scope>
    <source>
        <strain evidence="1 2">Forc016</strain>
    </source>
</reference>
<sequence>MSTRLLLNALISGRLRPGLKPGRLTLIVRKDHTKWECTEKVGHNDQGEPLECGEVMKMTEQVCKKCWCIRRVGAAALTEDEMYLGMLARITKGINEWWEYYPELQESKE</sequence>
<proteinExistence type="predicted"/>
<dbReference type="AlphaFoldDB" id="A0A2H3I578"/>
<evidence type="ECO:0000313" key="2">
    <source>
        <dbReference type="Proteomes" id="UP000219602"/>
    </source>
</evidence>
<gene>
    <name evidence="1" type="ORF">AU210_001851</name>
</gene>
<dbReference type="EMBL" id="MABQ02000001">
    <property type="protein sequence ID" value="PCD46444.1"/>
    <property type="molecule type" value="Genomic_DNA"/>
</dbReference>